<gene>
    <name evidence="3" type="ORF">M878_18330</name>
</gene>
<evidence type="ECO:0000256" key="1">
    <source>
        <dbReference type="SAM" id="MobiDB-lite"/>
    </source>
</evidence>
<organism evidence="3 4">
    <name type="scientific">Streptomyces roseochromogenus subsp. oscitans DS 12.976</name>
    <dbReference type="NCBI Taxonomy" id="1352936"/>
    <lineage>
        <taxon>Bacteria</taxon>
        <taxon>Bacillati</taxon>
        <taxon>Actinomycetota</taxon>
        <taxon>Actinomycetes</taxon>
        <taxon>Kitasatosporales</taxon>
        <taxon>Streptomycetaceae</taxon>
        <taxon>Streptomyces</taxon>
    </lineage>
</organism>
<protein>
    <recommendedName>
        <fullName evidence="5">DUF2029 domain-containing protein</fullName>
    </recommendedName>
</protein>
<evidence type="ECO:0000313" key="4">
    <source>
        <dbReference type="Proteomes" id="UP000017984"/>
    </source>
</evidence>
<dbReference type="Proteomes" id="UP000017984">
    <property type="component" value="Chromosome"/>
</dbReference>
<name>V6KEW7_STRRC</name>
<accession>V6KEW7</accession>
<keyword evidence="4" id="KW-1185">Reference proteome</keyword>
<feature type="compositionally biased region" description="Basic and acidic residues" evidence="1">
    <location>
        <begin position="371"/>
        <end position="383"/>
    </location>
</feature>
<feature type="transmembrane region" description="Helical" evidence="2">
    <location>
        <begin position="89"/>
        <end position="107"/>
    </location>
</feature>
<proteinExistence type="predicted"/>
<evidence type="ECO:0008006" key="5">
    <source>
        <dbReference type="Google" id="ProtNLM"/>
    </source>
</evidence>
<feature type="transmembrane region" description="Helical" evidence="2">
    <location>
        <begin position="341"/>
        <end position="359"/>
    </location>
</feature>
<dbReference type="RefSeq" id="WP_023547616.1">
    <property type="nucleotide sequence ID" value="NZ_CM002285.1"/>
</dbReference>
<keyword evidence="2" id="KW-0812">Transmembrane</keyword>
<comment type="caution">
    <text evidence="3">The sequence shown here is derived from an EMBL/GenBank/DDBJ whole genome shotgun (WGS) entry which is preliminary data.</text>
</comment>
<evidence type="ECO:0000256" key="2">
    <source>
        <dbReference type="SAM" id="Phobius"/>
    </source>
</evidence>
<feature type="transmembrane region" description="Helical" evidence="2">
    <location>
        <begin position="315"/>
        <end position="335"/>
    </location>
</feature>
<feature type="transmembrane region" description="Helical" evidence="2">
    <location>
        <begin position="119"/>
        <end position="136"/>
    </location>
</feature>
<reference evidence="3 4" key="1">
    <citation type="journal article" date="2014" name="Genome Announc.">
        <title>Draft Genome Sequence of Streptomyces roseochromogenes subsp. oscitans DS 12.976, Producer of the Aminocoumarin Antibiotic Clorobiocin.</title>
        <authorList>
            <person name="Ruckert C."/>
            <person name="Kalinowski J."/>
            <person name="Heide L."/>
            <person name="Apel A.K."/>
        </authorList>
    </citation>
    <scope>NUCLEOTIDE SEQUENCE [LARGE SCALE GENOMIC DNA]</scope>
    <source>
        <strain evidence="3 4">DS 12.976</strain>
    </source>
</reference>
<dbReference type="HOGENOM" id="CLU_679554_0_0_11"/>
<keyword evidence="2" id="KW-0472">Membrane</keyword>
<feature type="transmembrane region" description="Helical" evidence="2">
    <location>
        <begin position="197"/>
        <end position="218"/>
    </location>
</feature>
<dbReference type="PATRIC" id="fig|1352936.5.peg.3849"/>
<feature type="region of interest" description="Disordered" evidence="1">
    <location>
        <begin position="363"/>
        <end position="383"/>
    </location>
</feature>
<evidence type="ECO:0000313" key="3">
    <source>
        <dbReference type="EMBL" id="EST30675.1"/>
    </source>
</evidence>
<sequence>MLNGRYPVRWHIVLLTLWTAIWFFVAERHGAISWHYLRTGEQLLFGQASGGGLALYANHPDLQIGPVSFIVAGLFAPFPAAVGEKLADAFMSGLGLYMLVLIGRAAADYNRGTGLNHKRLQQRVLIAGAAFIPMWVEVSVRFAHLDDVLALFFTTLAVRALVRGNATAVGVFLALAVDSKPWAVGFLPLLLAVPRPARLRSAAWAFGLVAVAWLPFYLTHLDTLQAARFTIPNQPASSLRWFGVNDPATPPWDRPAQMALGLALGALAVRRNRWPAVVFLAADARIMLDPSVYTYYNASVLLGTLLWDSIGQRRLVPWVSWIALISLYGSALVIPSDATRGLIRLAFCIGSAAYVLLWPQRAPRGRRGRPSRREPVDGDLIRS</sequence>
<dbReference type="STRING" id="1352936.M878_18330"/>
<dbReference type="AlphaFoldDB" id="V6KEW7"/>
<keyword evidence="2" id="KW-1133">Transmembrane helix</keyword>
<dbReference type="EMBL" id="AWQX01000158">
    <property type="protein sequence ID" value="EST30675.1"/>
    <property type="molecule type" value="Genomic_DNA"/>
</dbReference>